<sequence>MRTCFTILLLSLVVALETVLAISCYHCQDEGSGWYYDPTCGMPDYHGRTENGEGSSCSITITGSGLTYRGFSNSTLDSCAMDSDGGVTCSCTIPQCNTNLCEQCQ</sequence>
<accession>A0AAV2RCP7</accession>
<evidence type="ECO:0008006" key="4">
    <source>
        <dbReference type="Google" id="ProtNLM"/>
    </source>
</evidence>
<evidence type="ECO:0000313" key="2">
    <source>
        <dbReference type="EMBL" id="CAL4122785.1"/>
    </source>
</evidence>
<protein>
    <recommendedName>
        <fullName evidence="4">Secreted protein</fullName>
    </recommendedName>
</protein>
<dbReference type="EMBL" id="CAXKWB010020792">
    <property type="protein sequence ID" value="CAL4122785.1"/>
    <property type="molecule type" value="Genomic_DNA"/>
</dbReference>
<evidence type="ECO:0000313" key="3">
    <source>
        <dbReference type="Proteomes" id="UP001497623"/>
    </source>
</evidence>
<name>A0AAV2RCP7_MEGNR</name>
<reference evidence="2 3" key="1">
    <citation type="submission" date="2024-05" db="EMBL/GenBank/DDBJ databases">
        <authorList>
            <person name="Wallberg A."/>
        </authorList>
    </citation>
    <scope>NUCLEOTIDE SEQUENCE [LARGE SCALE GENOMIC DNA]</scope>
</reference>
<organism evidence="2 3">
    <name type="scientific">Meganyctiphanes norvegica</name>
    <name type="common">Northern krill</name>
    <name type="synonym">Thysanopoda norvegica</name>
    <dbReference type="NCBI Taxonomy" id="48144"/>
    <lineage>
        <taxon>Eukaryota</taxon>
        <taxon>Metazoa</taxon>
        <taxon>Ecdysozoa</taxon>
        <taxon>Arthropoda</taxon>
        <taxon>Crustacea</taxon>
        <taxon>Multicrustacea</taxon>
        <taxon>Malacostraca</taxon>
        <taxon>Eumalacostraca</taxon>
        <taxon>Eucarida</taxon>
        <taxon>Euphausiacea</taxon>
        <taxon>Euphausiidae</taxon>
        <taxon>Meganyctiphanes</taxon>
    </lineage>
</organism>
<feature type="signal peptide" evidence="1">
    <location>
        <begin position="1"/>
        <end position="21"/>
    </location>
</feature>
<comment type="caution">
    <text evidence="2">The sequence shown here is derived from an EMBL/GenBank/DDBJ whole genome shotgun (WGS) entry which is preliminary data.</text>
</comment>
<keyword evidence="3" id="KW-1185">Reference proteome</keyword>
<evidence type="ECO:0000256" key="1">
    <source>
        <dbReference type="SAM" id="SignalP"/>
    </source>
</evidence>
<proteinExistence type="predicted"/>
<feature type="chain" id="PRO_5043461138" description="Secreted protein" evidence="1">
    <location>
        <begin position="22"/>
        <end position="105"/>
    </location>
</feature>
<dbReference type="Proteomes" id="UP001497623">
    <property type="component" value="Unassembled WGS sequence"/>
</dbReference>
<gene>
    <name evidence="2" type="ORF">MNOR_LOCUS23507</name>
</gene>
<dbReference type="AlphaFoldDB" id="A0AAV2RCP7"/>
<keyword evidence="1" id="KW-0732">Signal</keyword>